<evidence type="ECO:0008006" key="3">
    <source>
        <dbReference type="Google" id="ProtNLM"/>
    </source>
</evidence>
<dbReference type="Gene3D" id="1.25.40.20">
    <property type="entry name" value="Ankyrin repeat-containing domain"/>
    <property type="match status" value="1"/>
</dbReference>
<organism evidence="1 2">
    <name type="scientific">Rhizophlyctis rosea</name>
    <dbReference type="NCBI Taxonomy" id="64517"/>
    <lineage>
        <taxon>Eukaryota</taxon>
        <taxon>Fungi</taxon>
        <taxon>Fungi incertae sedis</taxon>
        <taxon>Chytridiomycota</taxon>
        <taxon>Chytridiomycota incertae sedis</taxon>
        <taxon>Chytridiomycetes</taxon>
        <taxon>Rhizophlyctidales</taxon>
        <taxon>Rhizophlyctidaceae</taxon>
        <taxon>Rhizophlyctis</taxon>
    </lineage>
</organism>
<reference evidence="1" key="1">
    <citation type="submission" date="2020-05" db="EMBL/GenBank/DDBJ databases">
        <title>Phylogenomic resolution of chytrid fungi.</title>
        <authorList>
            <person name="Stajich J.E."/>
            <person name="Amses K."/>
            <person name="Simmons R."/>
            <person name="Seto K."/>
            <person name="Myers J."/>
            <person name="Bonds A."/>
            <person name="Quandt C.A."/>
            <person name="Barry K."/>
            <person name="Liu P."/>
            <person name="Grigoriev I."/>
            <person name="Longcore J.E."/>
            <person name="James T.Y."/>
        </authorList>
    </citation>
    <scope>NUCLEOTIDE SEQUENCE</scope>
    <source>
        <strain evidence="1">JEL0318</strain>
    </source>
</reference>
<dbReference type="InterPro" id="IPR036770">
    <property type="entry name" value="Ankyrin_rpt-contain_sf"/>
</dbReference>
<accession>A0AAD5SFP7</accession>
<evidence type="ECO:0000313" key="1">
    <source>
        <dbReference type="EMBL" id="KAJ3053583.1"/>
    </source>
</evidence>
<proteinExistence type="predicted"/>
<evidence type="ECO:0000313" key="2">
    <source>
        <dbReference type="Proteomes" id="UP001212841"/>
    </source>
</evidence>
<protein>
    <recommendedName>
        <fullName evidence="3">F-box domain-containing protein</fullName>
    </recommendedName>
</protein>
<comment type="caution">
    <text evidence="1">The sequence shown here is derived from an EMBL/GenBank/DDBJ whole genome shotgun (WGS) entry which is preliminary data.</text>
</comment>
<dbReference type="Proteomes" id="UP001212841">
    <property type="component" value="Unassembled WGS sequence"/>
</dbReference>
<keyword evidence="2" id="KW-1185">Reference proteome</keyword>
<gene>
    <name evidence="1" type="ORF">HK097_003910</name>
</gene>
<name>A0AAD5SFP7_9FUNG</name>
<dbReference type="AlphaFoldDB" id="A0AAD5SFP7"/>
<sequence>MLILSPSPPPSPPPAPSSYIKSLPLELLPLVCSHLYERDFVKFTSTSRTHAAMRSDAAVFDWVRASCAVRGQVKIGEELMEYFIKSGVANFESGVAVASRVLQLVSKDGARKLNGKEDQQDGADLSPDFGFPIRWDQPGETLILQSLLHAGPNSPPVLPLTTYLLKNDIPSMSLVTILSPTHLIKTTIKNAATHLMGALNNPHLATHLQEIWTPLLTHIHSNPSEETYKMLQQLVQMGVYAYLCSTKYDITKEIVQIGGKSDWKVLSRLLTNGKNGTVDPHDHTLPTIVISAIAAYQWSVAKKLLDLGINMSPDAANRTETELAFLLAIYRLRPEIVSRLLKAGALPPQQSLSDICNSFRRGTYADKDEESWAFQTTSLLLPHFTSVPTTQKPDCGPILRKACTHYYATDVVKALLEYGTQVKGGAEGDLVQACRCGSLETVKVLSGRLDLRRDGGLGLLAAVRGGWEEIVRFLLGRGVEVDLIV</sequence>
<dbReference type="SUPFAM" id="SSF48403">
    <property type="entry name" value="Ankyrin repeat"/>
    <property type="match status" value="1"/>
</dbReference>
<dbReference type="EMBL" id="JADGJD010000197">
    <property type="protein sequence ID" value="KAJ3053583.1"/>
    <property type="molecule type" value="Genomic_DNA"/>
</dbReference>